<dbReference type="Pfam" id="PF00146">
    <property type="entry name" value="NADHdh"/>
    <property type="match status" value="1"/>
</dbReference>
<evidence type="ECO:0000256" key="1">
    <source>
        <dbReference type="ARBA" id="ARBA00004141"/>
    </source>
</evidence>
<feature type="transmembrane region" description="Helical" evidence="5">
    <location>
        <begin position="122"/>
        <end position="145"/>
    </location>
</feature>
<feature type="transmembrane region" description="Helical" evidence="5">
    <location>
        <begin position="90"/>
        <end position="110"/>
    </location>
</feature>
<keyword evidence="4 5" id="KW-0472">Membrane</keyword>
<keyword evidence="2 5" id="KW-0812">Transmembrane</keyword>
<gene>
    <name evidence="6" type="ORF">BJBARM5_0508</name>
</gene>
<dbReference type="EMBL" id="GG745554">
    <property type="protein sequence ID" value="EFD92735.1"/>
    <property type="molecule type" value="Genomic_DNA"/>
</dbReference>
<dbReference type="InterPro" id="IPR001694">
    <property type="entry name" value="NADH_UbQ_OxRdtase_su1/FPO"/>
</dbReference>
<evidence type="ECO:0000256" key="5">
    <source>
        <dbReference type="SAM" id="Phobius"/>
    </source>
</evidence>
<feature type="transmembrane region" description="Helical" evidence="5">
    <location>
        <begin position="252"/>
        <end position="272"/>
    </location>
</feature>
<name>D6GVJ5_PARA5</name>
<dbReference type="GO" id="GO:0009060">
    <property type="term" value="P:aerobic respiration"/>
    <property type="evidence" value="ECO:0007669"/>
    <property type="project" value="TreeGrafter"/>
</dbReference>
<feature type="transmembrane region" description="Helical" evidence="5">
    <location>
        <begin position="311"/>
        <end position="331"/>
    </location>
</feature>
<accession>D6GVJ5</accession>
<feature type="transmembrane region" description="Helical" evidence="5">
    <location>
        <begin position="278"/>
        <end position="299"/>
    </location>
</feature>
<reference evidence="6 7" key="1">
    <citation type="journal article" date="2010" name="Proc. Natl. Acad. Sci. U.S.A.">
        <title>Enigmatic, ultrasmall, uncultivated Archaea.</title>
        <authorList>
            <person name="Baker B.J."/>
            <person name="Comolli L.R."/>
            <person name="Dick G.J."/>
            <person name="Hauser L.J."/>
            <person name="Hyatt D."/>
            <person name="Dill B.D."/>
            <person name="Land M.L."/>
            <person name="Verberkmoes N.C."/>
            <person name="Hettich R.L."/>
            <person name="Banfield J.F."/>
        </authorList>
    </citation>
    <scope>NUCLEOTIDE SEQUENCE [LARGE SCALE GENOMIC DNA]</scope>
</reference>
<evidence type="ECO:0000256" key="2">
    <source>
        <dbReference type="ARBA" id="ARBA00022692"/>
    </source>
</evidence>
<dbReference type="PANTHER" id="PTHR11432:SF3">
    <property type="entry name" value="NADH-UBIQUINONE OXIDOREDUCTASE CHAIN 1"/>
    <property type="match status" value="1"/>
</dbReference>
<proteinExistence type="inferred from homology"/>
<keyword evidence="3 5" id="KW-1133">Transmembrane helix</keyword>
<evidence type="ECO:0000256" key="4">
    <source>
        <dbReference type="ARBA" id="ARBA00023136"/>
    </source>
</evidence>
<dbReference type="Proteomes" id="UP000009376">
    <property type="component" value="Unassembled WGS sequence"/>
</dbReference>
<evidence type="ECO:0000313" key="6">
    <source>
        <dbReference type="EMBL" id="EFD92735.1"/>
    </source>
</evidence>
<feature type="transmembrane region" description="Helical" evidence="5">
    <location>
        <begin position="166"/>
        <end position="190"/>
    </location>
</feature>
<protein>
    <submittedName>
        <fullName evidence="6">NADH dehydrogenase (Quinone)</fullName>
    </submittedName>
</protein>
<sequence length="332" mass="36957">MIFDYVYSIVSRFVFSPLSYIISFIIIAILAVIVTAFIPVFIGWVDRKYSARIQSRYGPVYVGPFGLLQNFADLTKMLGKRFIATNIDVLAFNFTPIVVATSSFAMLLLLPLGAPGLEFISIPYSLLFVYTLLAISPLLLLVAGWGENYKYALIGGFRGAAQIISYELALIIVLSSVALLSGSYSIPAIVAGQSSIWYGLYLPVTLLIFIISGLAIIEREPFDVPEASQELQAGWKVEYSGIRYGFFLIGDYVRVTVIAMLVTYLFLGGWLGPVLPGVLWFIIKAAIVLMIILTPRWIFGRPRIDQLIKFGWNWLLPLAILNLILVELFVVL</sequence>
<dbReference type="GO" id="GO:0016020">
    <property type="term" value="C:membrane"/>
    <property type="evidence" value="ECO:0007669"/>
    <property type="project" value="UniProtKB-SubCell"/>
</dbReference>
<dbReference type="HAMAP" id="MF_01350">
    <property type="entry name" value="NDH1_NuoH"/>
    <property type="match status" value="1"/>
</dbReference>
<feature type="transmembrane region" description="Helical" evidence="5">
    <location>
        <begin position="20"/>
        <end position="45"/>
    </location>
</feature>
<evidence type="ECO:0000256" key="3">
    <source>
        <dbReference type="ARBA" id="ARBA00022989"/>
    </source>
</evidence>
<feature type="transmembrane region" description="Helical" evidence="5">
    <location>
        <begin position="196"/>
        <end position="217"/>
    </location>
</feature>
<comment type="subcellular location">
    <subcellularLocation>
        <location evidence="1">Membrane</location>
        <topology evidence="1">Multi-pass membrane protein</topology>
    </subcellularLocation>
</comment>
<dbReference type="AlphaFoldDB" id="D6GVJ5"/>
<dbReference type="PANTHER" id="PTHR11432">
    <property type="entry name" value="NADH DEHYDROGENASE SUBUNIT 1"/>
    <property type="match status" value="1"/>
</dbReference>
<evidence type="ECO:0000313" key="7">
    <source>
        <dbReference type="Proteomes" id="UP000009376"/>
    </source>
</evidence>
<dbReference type="GO" id="GO:0003954">
    <property type="term" value="F:NADH dehydrogenase activity"/>
    <property type="evidence" value="ECO:0007669"/>
    <property type="project" value="TreeGrafter"/>
</dbReference>
<organism evidence="6 7">
    <name type="scientific">Candidatus Parvarchaeum acidophilus ARMAN-5</name>
    <dbReference type="NCBI Taxonomy" id="662762"/>
    <lineage>
        <taxon>Archaea</taxon>
        <taxon>Candidatus Parvarchaeota</taxon>
        <taxon>Candidatus Parvarchaeum</taxon>
    </lineage>
</organism>